<sequence>MNKYVYYLILCGTLLLHCCGERNTKPEGNKPTNGSTIISSSTLPIENNLINNSNMTQIGTKTNTNRTTTLTADDEEEKFNTFKSGLDIILKHMENELKDHKANIKPLSEYHVEEYENTLSQYPGFIEWLSNNPQKQKELANAFTYFYDFLNDQRIKQSSTLTNQQLLINTLNCNLKAYQKSNAQCNDNNYAYNNNSVQNLNDKIYSVFLQLLKEINTKNTNEERLDAIIQDILLKPDSVIARLIGTDRLEAMIKREKLNDNQEKGLDFLKKAFINLVNADYMLYTFLLFSENEIKEALDHIYSELEKCNGNNKKQDTFKSAIRNYFNIISSKKLYDFKYKVTSGC</sequence>
<keyword evidence="7 9" id="KW-0449">Lipoprotein</keyword>
<evidence type="ECO:0000256" key="1">
    <source>
        <dbReference type="ARBA" id="ARBA00004459"/>
    </source>
</evidence>
<proteinExistence type="inferred from homology"/>
<keyword evidence="5" id="KW-0564">Palmitate</keyword>
<accession>A0A5P8AV50</accession>
<keyword evidence="4" id="KW-0472">Membrane</keyword>
<comment type="subcellular location">
    <subcellularLocation>
        <location evidence="1">Cell outer membrane</location>
        <topology evidence="1">Lipid-anchor</topology>
    </subcellularLocation>
</comment>
<comment type="function">
    <text evidence="8">An outer membrane protein that may participate in pathogenesis. Some human Lyme disease patients have antibodies against this protein. The Mlp proteins probably undergo intragenic recombination, generating new alleles.</text>
</comment>
<evidence type="ECO:0000256" key="2">
    <source>
        <dbReference type="ARBA" id="ARBA00008380"/>
    </source>
</evidence>
<keyword evidence="3" id="KW-0732">Signal</keyword>
<evidence type="ECO:0000256" key="3">
    <source>
        <dbReference type="ARBA" id="ARBA00022729"/>
    </source>
</evidence>
<evidence type="ECO:0000256" key="7">
    <source>
        <dbReference type="ARBA" id="ARBA00023288"/>
    </source>
</evidence>
<organism evidence="9">
    <name type="scientific">Borrelia miyamotoi</name>
    <dbReference type="NCBI Taxonomy" id="47466"/>
    <lineage>
        <taxon>Bacteria</taxon>
        <taxon>Pseudomonadati</taxon>
        <taxon>Spirochaetota</taxon>
        <taxon>Spirochaetia</taxon>
        <taxon>Spirochaetales</taxon>
        <taxon>Borreliaceae</taxon>
        <taxon>Borrelia</taxon>
    </lineage>
</organism>
<dbReference type="Pfam" id="PF03304">
    <property type="entry name" value="Mlp"/>
    <property type="match status" value="1"/>
</dbReference>
<evidence type="ECO:0000256" key="6">
    <source>
        <dbReference type="ARBA" id="ARBA00023237"/>
    </source>
</evidence>
<evidence type="ECO:0000313" key="9">
    <source>
        <dbReference type="EMBL" id="QFP48791.1"/>
    </source>
</evidence>
<gene>
    <name evidence="9" type="ORF">F9Y91_06200</name>
</gene>
<keyword evidence="6" id="KW-0998">Cell outer membrane</keyword>
<reference evidence="9" key="1">
    <citation type="submission" date="2019-10" db="EMBL/GenBank/DDBJ databases">
        <title>Whole genome sequencing of Borrelia miyamotoi strains isolated in Europe.</title>
        <authorList>
            <person name="Sprong H."/>
            <person name="Azagi T."/>
            <person name="Kuleshov K.V."/>
            <person name="Platonov A.E."/>
            <person name="Hoornstra D."/>
            <person name="Hovius J.W."/>
        </authorList>
    </citation>
    <scope>NUCLEOTIDE SEQUENCE</scope>
    <source>
        <strain evidence="9">NL-IR-1</strain>
        <plasmid evidence="9">unnamed</plasmid>
    </source>
</reference>
<evidence type="ECO:0000256" key="8">
    <source>
        <dbReference type="ARBA" id="ARBA00046007"/>
    </source>
</evidence>
<comment type="similarity">
    <text evidence="2">Belongs to the Multicopy lipoprotein (Mlp) family.</text>
</comment>
<evidence type="ECO:0000256" key="4">
    <source>
        <dbReference type="ARBA" id="ARBA00023136"/>
    </source>
</evidence>
<dbReference type="EMBL" id="CP044842">
    <property type="protein sequence ID" value="QFP48791.1"/>
    <property type="molecule type" value="Genomic_DNA"/>
</dbReference>
<protein>
    <submittedName>
        <fullName evidence="9">Mlp family lipoprotein</fullName>
    </submittedName>
</protein>
<dbReference type="AlphaFoldDB" id="A0A5P8AV50"/>
<evidence type="ECO:0000256" key="5">
    <source>
        <dbReference type="ARBA" id="ARBA00023139"/>
    </source>
</evidence>
<keyword evidence="9" id="KW-0614">Plasmid</keyword>
<dbReference type="InterPro" id="IPR004983">
    <property type="entry name" value="Mlp"/>
</dbReference>
<dbReference type="RefSeq" id="WP_152301320.1">
    <property type="nucleotide sequence ID" value="NZ_CP127356.1"/>
</dbReference>
<dbReference type="GO" id="GO:0009279">
    <property type="term" value="C:cell outer membrane"/>
    <property type="evidence" value="ECO:0007669"/>
    <property type="project" value="UniProtKB-SubCell"/>
</dbReference>
<geneLocation type="plasmid" evidence="9">
    <name>unnamed</name>
</geneLocation>
<name>A0A5P8AV50_9SPIR</name>